<feature type="region of interest" description="Disordered" evidence="1">
    <location>
        <begin position="1"/>
        <end position="26"/>
    </location>
</feature>
<accession>A0ABX4V0G5</accession>
<gene>
    <name evidence="2" type="ORF">C0Z16_22515</name>
</gene>
<dbReference type="Proteomes" id="UP000235659">
    <property type="component" value="Unassembled WGS sequence"/>
</dbReference>
<evidence type="ECO:0000313" key="3">
    <source>
        <dbReference type="Proteomes" id="UP000235659"/>
    </source>
</evidence>
<protein>
    <submittedName>
        <fullName evidence="2">Uncharacterized protein</fullName>
    </submittedName>
</protein>
<comment type="caution">
    <text evidence="2">The sequence shown here is derived from an EMBL/GenBank/DDBJ whole genome shotgun (WGS) entry which is preliminary data.</text>
</comment>
<reference evidence="2 3" key="1">
    <citation type="submission" date="2018-01" db="EMBL/GenBank/DDBJ databases">
        <title>Whole genome analyses suggest that Burkholderia sensu lato contains two further novel genera in the rhizoxinica-symbiotica group Mycetohabitans gen. nov., and Trinickia gen. nov.: implications for the evolution of diazotrophy and nodulation in the Burkholderiaceae.</title>
        <authorList>
            <person name="Estrada-de los Santos P."/>
            <person name="Palmer M."/>
            <person name="Chavez-Ramirez B."/>
            <person name="Beukes C."/>
            <person name="Steenkamp E.T."/>
            <person name="Hirsch A.M."/>
            <person name="Manyaka P."/>
            <person name="Maluk M."/>
            <person name="Lafos M."/>
            <person name="Crook M."/>
            <person name="Gross E."/>
            <person name="Simon M.F."/>
            <person name="Bueno dos Reis Junior F."/>
            <person name="Poole P.S."/>
            <person name="Venter S.N."/>
            <person name="James E.K."/>
        </authorList>
    </citation>
    <scope>NUCLEOTIDE SEQUENCE [LARGE SCALE GENOMIC DNA]</scope>
    <source>
        <strain evidence="2 3">WSM 3937</strain>
    </source>
</reference>
<name>A0ABX4V0G5_9BURK</name>
<proteinExistence type="predicted"/>
<organism evidence="2 3">
    <name type="scientific">Paraburkholderia rhynchosiae</name>
    <dbReference type="NCBI Taxonomy" id="487049"/>
    <lineage>
        <taxon>Bacteria</taxon>
        <taxon>Pseudomonadati</taxon>
        <taxon>Pseudomonadota</taxon>
        <taxon>Betaproteobacteria</taxon>
        <taxon>Burkholderiales</taxon>
        <taxon>Burkholderiaceae</taxon>
        <taxon>Paraburkholderia</taxon>
    </lineage>
</organism>
<evidence type="ECO:0000256" key="1">
    <source>
        <dbReference type="SAM" id="MobiDB-lite"/>
    </source>
</evidence>
<keyword evidence="3" id="KW-1185">Reference proteome</keyword>
<sequence length="63" mass="6892">MLCSSDYRSSARYRQLAPRGAHASSRASAVLGTRTATRVAIPAASYSNTVRARARTARSRCRY</sequence>
<dbReference type="EMBL" id="PNXY01000017">
    <property type="protein sequence ID" value="PMS28627.1"/>
    <property type="molecule type" value="Genomic_DNA"/>
</dbReference>
<evidence type="ECO:0000313" key="2">
    <source>
        <dbReference type="EMBL" id="PMS28627.1"/>
    </source>
</evidence>